<name>A0A9P6UY55_9FUNG</name>
<feature type="region of interest" description="Disordered" evidence="1">
    <location>
        <begin position="35"/>
        <end position="54"/>
    </location>
</feature>
<dbReference type="EMBL" id="JAAAIP010000113">
    <property type="protein sequence ID" value="KAG0325412.1"/>
    <property type="molecule type" value="Genomic_DNA"/>
</dbReference>
<feature type="region of interest" description="Disordered" evidence="1">
    <location>
        <begin position="111"/>
        <end position="132"/>
    </location>
</feature>
<accession>A0A9P6UY55</accession>
<sequence length="132" mass="14442">MTNTVETLKEKAAHLVHKVTGHSQNTNETVATQNNATTQQPAVHDTEHGTVNPSAHLTSVRLPHNDVSAGEADHHHHGHDQQYNQTAVVGEHDHQHKVDPDQHHITSRLVGDVSHGHPDPNNVQGAHMLPTM</sequence>
<evidence type="ECO:0000313" key="2">
    <source>
        <dbReference type="EMBL" id="KAG0325412.1"/>
    </source>
</evidence>
<gene>
    <name evidence="2" type="ORF">BGZ99_000659</name>
</gene>
<dbReference type="OrthoDB" id="2449194at2759"/>
<reference evidence="2" key="1">
    <citation type="journal article" date="2020" name="Fungal Divers.">
        <title>Resolving the Mortierellaceae phylogeny through synthesis of multi-gene phylogenetics and phylogenomics.</title>
        <authorList>
            <person name="Vandepol N."/>
            <person name="Liber J."/>
            <person name="Desiro A."/>
            <person name="Na H."/>
            <person name="Kennedy M."/>
            <person name="Barry K."/>
            <person name="Grigoriev I.V."/>
            <person name="Miller A.N."/>
            <person name="O'Donnell K."/>
            <person name="Stajich J.E."/>
            <person name="Bonito G."/>
        </authorList>
    </citation>
    <scope>NUCLEOTIDE SEQUENCE</scope>
    <source>
        <strain evidence="2">REB-010B</strain>
    </source>
</reference>
<dbReference type="Proteomes" id="UP000738325">
    <property type="component" value="Unassembled WGS sequence"/>
</dbReference>
<organism evidence="2 3">
    <name type="scientific">Dissophora globulifera</name>
    <dbReference type="NCBI Taxonomy" id="979702"/>
    <lineage>
        <taxon>Eukaryota</taxon>
        <taxon>Fungi</taxon>
        <taxon>Fungi incertae sedis</taxon>
        <taxon>Mucoromycota</taxon>
        <taxon>Mortierellomycotina</taxon>
        <taxon>Mortierellomycetes</taxon>
        <taxon>Mortierellales</taxon>
        <taxon>Mortierellaceae</taxon>
        <taxon>Dissophora</taxon>
    </lineage>
</organism>
<protein>
    <submittedName>
        <fullName evidence="2">Uncharacterized protein</fullName>
    </submittedName>
</protein>
<comment type="caution">
    <text evidence="2">The sequence shown here is derived from an EMBL/GenBank/DDBJ whole genome shotgun (WGS) entry which is preliminary data.</text>
</comment>
<evidence type="ECO:0000313" key="3">
    <source>
        <dbReference type="Proteomes" id="UP000738325"/>
    </source>
</evidence>
<keyword evidence="3" id="KW-1185">Reference proteome</keyword>
<dbReference type="AlphaFoldDB" id="A0A9P6UY55"/>
<evidence type="ECO:0000256" key="1">
    <source>
        <dbReference type="SAM" id="MobiDB-lite"/>
    </source>
</evidence>
<proteinExistence type="predicted"/>